<feature type="region of interest" description="Disordered" evidence="1">
    <location>
        <begin position="1"/>
        <end position="47"/>
    </location>
</feature>
<dbReference type="Proteomes" id="UP000001876">
    <property type="component" value="Unassembled WGS sequence"/>
</dbReference>
<feature type="compositionally biased region" description="Acidic residues" evidence="1">
    <location>
        <begin position="347"/>
        <end position="357"/>
    </location>
</feature>
<dbReference type="AlphaFoldDB" id="C1N432"/>
<feature type="compositionally biased region" description="Gly residues" evidence="1">
    <location>
        <begin position="336"/>
        <end position="346"/>
    </location>
</feature>
<feature type="compositionally biased region" description="Basic residues" evidence="1">
    <location>
        <begin position="21"/>
        <end position="30"/>
    </location>
</feature>
<reference evidence="2 3" key="1">
    <citation type="journal article" date="2009" name="Science">
        <title>Green evolution and dynamic adaptations revealed by genomes of the marine picoeukaryotes Micromonas.</title>
        <authorList>
            <person name="Worden A.Z."/>
            <person name="Lee J.H."/>
            <person name="Mock T."/>
            <person name="Rouze P."/>
            <person name="Simmons M.P."/>
            <person name="Aerts A.L."/>
            <person name="Allen A.E."/>
            <person name="Cuvelier M.L."/>
            <person name="Derelle E."/>
            <person name="Everett M.V."/>
            <person name="Foulon E."/>
            <person name="Grimwood J."/>
            <person name="Gundlach H."/>
            <person name="Henrissat B."/>
            <person name="Napoli C."/>
            <person name="McDonald S.M."/>
            <person name="Parker M.S."/>
            <person name="Rombauts S."/>
            <person name="Salamov A."/>
            <person name="Von Dassow P."/>
            <person name="Badger J.H."/>
            <person name="Coutinho P.M."/>
            <person name="Demir E."/>
            <person name="Dubchak I."/>
            <person name="Gentemann C."/>
            <person name="Eikrem W."/>
            <person name="Gready J.E."/>
            <person name="John U."/>
            <person name="Lanier W."/>
            <person name="Lindquist E.A."/>
            <person name="Lucas S."/>
            <person name="Mayer K.F."/>
            <person name="Moreau H."/>
            <person name="Not F."/>
            <person name="Otillar R."/>
            <person name="Panaud O."/>
            <person name="Pangilinan J."/>
            <person name="Paulsen I."/>
            <person name="Piegu B."/>
            <person name="Poliakov A."/>
            <person name="Robbens S."/>
            <person name="Schmutz J."/>
            <person name="Toulza E."/>
            <person name="Wyss T."/>
            <person name="Zelensky A."/>
            <person name="Zhou K."/>
            <person name="Armbrust E.V."/>
            <person name="Bhattacharya D."/>
            <person name="Goodenough U.W."/>
            <person name="Van de Peer Y."/>
            <person name="Grigoriev I.V."/>
        </authorList>
    </citation>
    <scope>NUCLEOTIDE SEQUENCE [LARGE SCALE GENOMIC DNA]</scope>
    <source>
        <strain evidence="2 3">CCMP1545</strain>
    </source>
</reference>
<evidence type="ECO:0000313" key="3">
    <source>
        <dbReference type="Proteomes" id="UP000001876"/>
    </source>
</evidence>
<protein>
    <submittedName>
        <fullName evidence="2">Predicted protein</fullName>
    </submittedName>
</protein>
<accession>C1N432</accession>
<dbReference type="EMBL" id="GG663746">
    <property type="protein sequence ID" value="EEH53542.1"/>
    <property type="molecule type" value="Genomic_DNA"/>
</dbReference>
<feature type="region of interest" description="Disordered" evidence="1">
    <location>
        <begin position="332"/>
        <end position="359"/>
    </location>
</feature>
<organism evidence="3">
    <name type="scientific">Micromonas pusilla (strain CCMP1545)</name>
    <name type="common">Picoplanktonic green alga</name>
    <dbReference type="NCBI Taxonomy" id="564608"/>
    <lineage>
        <taxon>Eukaryota</taxon>
        <taxon>Viridiplantae</taxon>
        <taxon>Chlorophyta</taxon>
        <taxon>Mamiellophyceae</taxon>
        <taxon>Mamiellales</taxon>
        <taxon>Mamiellaceae</taxon>
        <taxon>Micromonas</taxon>
    </lineage>
</organism>
<keyword evidence="3" id="KW-1185">Reference proteome</keyword>
<sequence length="403" mass="41272">MGCGASKGADAPGTSPDASRKKNAKKKKKRGVEPPDADADDDEWWKPTTKLEEFNARLGETLATLARHAAAATVDASSSVAAAAAASSASSRRSTTVAIEFWSGDEEAEEEEDDESSSTAPRPRPNRAFATSCERGGVAAVAASLSSPATLVALRRVDLAILYDELRAGEKKDARGGGFVDADALASALRKIDRAEIAGTTADAAGDAFDDWTMKHALFRAVDEDGASVSRIADVVAAMQVLCGGGGGGAAAEKLRTAFEAHARDDDEAAAAAAAAGAKRGTLSKTRVMALLDGAVCAGVRAMRACLEDQTRRDALATRAVKSPTKRFMRRRLMNGAGGDGGGGGGDADDGEDDADAAPEPTVAVSIPTGEARAGAGAPGARAPSITLRRVLYTGPHTTAFAW</sequence>
<evidence type="ECO:0000256" key="1">
    <source>
        <dbReference type="SAM" id="MobiDB-lite"/>
    </source>
</evidence>
<gene>
    <name evidence="2" type="ORF">MICPUCDRAFT_52390</name>
</gene>
<dbReference type="RefSeq" id="XP_003062723.1">
    <property type="nucleotide sequence ID" value="XM_003062677.1"/>
</dbReference>
<evidence type="ECO:0000313" key="2">
    <source>
        <dbReference type="EMBL" id="EEH53542.1"/>
    </source>
</evidence>
<dbReference type="GeneID" id="9688163"/>
<proteinExistence type="predicted"/>
<name>C1N432_MICPC</name>
<feature type="region of interest" description="Disordered" evidence="1">
    <location>
        <begin position="103"/>
        <end position="128"/>
    </location>
</feature>
<dbReference type="KEGG" id="mpp:MICPUCDRAFT_52390"/>
<feature type="compositionally biased region" description="Acidic residues" evidence="1">
    <location>
        <begin position="103"/>
        <end position="116"/>
    </location>
</feature>